<organism evidence="2 3">
    <name type="scientific">Arenibacter certesii</name>
    <dbReference type="NCBI Taxonomy" id="228955"/>
    <lineage>
        <taxon>Bacteria</taxon>
        <taxon>Pseudomonadati</taxon>
        <taxon>Bacteroidota</taxon>
        <taxon>Flavobacteriia</taxon>
        <taxon>Flavobacteriales</taxon>
        <taxon>Flavobacteriaceae</taxon>
        <taxon>Arenibacter</taxon>
    </lineage>
</organism>
<dbReference type="EMBL" id="BMWP01000042">
    <property type="protein sequence ID" value="GGW49945.1"/>
    <property type="molecule type" value="Genomic_DNA"/>
</dbReference>
<evidence type="ECO:0000313" key="2">
    <source>
        <dbReference type="EMBL" id="GGW49945.1"/>
    </source>
</evidence>
<evidence type="ECO:0000256" key="1">
    <source>
        <dbReference type="SAM" id="MobiDB-lite"/>
    </source>
</evidence>
<feature type="compositionally biased region" description="Basic and acidic residues" evidence="1">
    <location>
        <begin position="46"/>
        <end position="66"/>
    </location>
</feature>
<accession>A0A918MQ94</accession>
<dbReference type="RefSeq" id="WP_026814780.1">
    <property type="nucleotide sequence ID" value="NZ_BMWP01000042.1"/>
</dbReference>
<sequence length="148" mass="17066">MGKQKKITTLDLLQQMANKNKETTNTLEQLKLDRMSHKQQTGSVHVRKEDAIKKVVENQKPKEDGHTGNNQNIGKQLDVLLQTDKSKNKKETFFMTINNDCALKYEKLAMGISYKMGVKTSRNDLIRKVLLDFTNKNYEKLIALIELK</sequence>
<feature type="region of interest" description="Disordered" evidence="1">
    <location>
        <begin position="35"/>
        <end position="76"/>
    </location>
</feature>
<proteinExistence type="predicted"/>
<keyword evidence="3" id="KW-1185">Reference proteome</keyword>
<gene>
    <name evidence="2" type="ORF">GCM10007383_37310</name>
</gene>
<evidence type="ECO:0008006" key="4">
    <source>
        <dbReference type="Google" id="ProtNLM"/>
    </source>
</evidence>
<reference evidence="2" key="1">
    <citation type="journal article" date="2014" name="Int. J. Syst. Evol. Microbiol.">
        <title>Complete genome sequence of Corynebacterium casei LMG S-19264T (=DSM 44701T), isolated from a smear-ripened cheese.</title>
        <authorList>
            <consortium name="US DOE Joint Genome Institute (JGI-PGF)"/>
            <person name="Walter F."/>
            <person name="Albersmeier A."/>
            <person name="Kalinowski J."/>
            <person name="Ruckert C."/>
        </authorList>
    </citation>
    <scope>NUCLEOTIDE SEQUENCE</scope>
    <source>
        <strain evidence="2">KCTC 12113</strain>
    </source>
</reference>
<protein>
    <recommendedName>
        <fullName evidence="4">DUF3408 domain-containing protein</fullName>
    </recommendedName>
</protein>
<comment type="caution">
    <text evidence="2">The sequence shown here is derived from an EMBL/GenBank/DDBJ whole genome shotgun (WGS) entry which is preliminary data.</text>
</comment>
<evidence type="ECO:0000313" key="3">
    <source>
        <dbReference type="Proteomes" id="UP000634668"/>
    </source>
</evidence>
<dbReference type="Proteomes" id="UP000634668">
    <property type="component" value="Unassembled WGS sequence"/>
</dbReference>
<dbReference type="AlphaFoldDB" id="A0A918MQ94"/>
<reference evidence="2" key="2">
    <citation type="submission" date="2020-09" db="EMBL/GenBank/DDBJ databases">
        <authorList>
            <person name="Sun Q."/>
            <person name="Kim S."/>
        </authorList>
    </citation>
    <scope>NUCLEOTIDE SEQUENCE</scope>
    <source>
        <strain evidence="2">KCTC 12113</strain>
    </source>
</reference>
<name>A0A918MQ94_9FLAO</name>